<reference evidence="1" key="1">
    <citation type="submission" date="2014-09" db="EMBL/GenBank/DDBJ databases">
        <authorList>
            <person name="Magalhaes I.L.F."/>
            <person name="Oliveira U."/>
            <person name="Santos F.R."/>
            <person name="Vidigal T.H.D.A."/>
            <person name="Brescovit A.D."/>
            <person name="Santos A.J."/>
        </authorList>
    </citation>
    <scope>NUCLEOTIDE SEQUENCE</scope>
    <source>
        <tissue evidence="1">Shoot tissue taken approximately 20 cm above the soil surface</tissue>
    </source>
</reference>
<proteinExistence type="predicted"/>
<dbReference type="EMBL" id="GBRH01202227">
    <property type="protein sequence ID" value="JAD95668.1"/>
    <property type="molecule type" value="Transcribed_RNA"/>
</dbReference>
<organism evidence="1">
    <name type="scientific">Arundo donax</name>
    <name type="common">Giant reed</name>
    <name type="synonym">Donax arundinaceus</name>
    <dbReference type="NCBI Taxonomy" id="35708"/>
    <lineage>
        <taxon>Eukaryota</taxon>
        <taxon>Viridiplantae</taxon>
        <taxon>Streptophyta</taxon>
        <taxon>Embryophyta</taxon>
        <taxon>Tracheophyta</taxon>
        <taxon>Spermatophyta</taxon>
        <taxon>Magnoliopsida</taxon>
        <taxon>Liliopsida</taxon>
        <taxon>Poales</taxon>
        <taxon>Poaceae</taxon>
        <taxon>PACMAD clade</taxon>
        <taxon>Arundinoideae</taxon>
        <taxon>Arundineae</taxon>
        <taxon>Arundo</taxon>
    </lineage>
</organism>
<sequence>MSILVSWKRSWGQRPAR</sequence>
<evidence type="ECO:0000313" key="1">
    <source>
        <dbReference type="EMBL" id="JAD95668.1"/>
    </source>
</evidence>
<reference evidence="1" key="2">
    <citation type="journal article" date="2015" name="Data Brief">
        <title>Shoot transcriptome of the giant reed, Arundo donax.</title>
        <authorList>
            <person name="Barrero R.A."/>
            <person name="Guerrero F.D."/>
            <person name="Moolhuijzen P."/>
            <person name="Goolsby J.A."/>
            <person name="Tidwell J."/>
            <person name="Bellgard S.E."/>
            <person name="Bellgard M.I."/>
        </authorList>
    </citation>
    <scope>NUCLEOTIDE SEQUENCE</scope>
    <source>
        <tissue evidence="1">Shoot tissue taken approximately 20 cm above the soil surface</tissue>
    </source>
</reference>
<accession>A0A0A9E9H9</accession>
<protein>
    <submittedName>
        <fullName evidence="1">Uncharacterized protein</fullName>
    </submittedName>
</protein>
<dbReference type="AlphaFoldDB" id="A0A0A9E9H9"/>
<name>A0A0A9E9H9_ARUDO</name>